<dbReference type="RefSeq" id="WP_053378978.1">
    <property type="nucleotide sequence ID" value="NZ_CP011801.1"/>
</dbReference>
<evidence type="ECO:0000313" key="1">
    <source>
        <dbReference type="EMBL" id="ALA57682.1"/>
    </source>
</evidence>
<dbReference type="OrthoDB" id="9875882at2"/>
<reference evidence="1 2" key="1">
    <citation type="journal article" date="2015" name="Proc. Natl. Acad. Sci. U.S.A.">
        <title>Expanded metabolic versatility of ubiquitous nitrite-oxidizing bacteria from the genus Nitrospira.</title>
        <authorList>
            <person name="Koch H."/>
            <person name="Lucker S."/>
            <person name="Albertsen M."/>
            <person name="Kitzinger K."/>
            <person name="Herbold C."/>
            <person name="Spieck E."/>
            <person name="Nielsen P.H."/>
            <person name="Wagner M."/>
            <person name="Daims H."/>
        </authorList>
    </citation>
    <scope>NUCLEOTIDE SEQUENCE [LARGE SCALE GENOMIC DNA]</scope>
    <source>
        <strain evidence="1 2">NSP M-1</strain>
    </source>
</reference>
<dbReference type="EMBL" id="CP011801">
    <property type="protein sequence ID" value="ALA57682.1"/>
    <property type="molecule type" value="Genomic_DNA"/>
</dbReference>
<dbReference type="PATRIC" id="fig|42253.5.peg.1234"/>
<dbReference type="KEGG" id="nmv:NITMOv2_1254"/>
<organism evidence="1 2">
    <name type="scientific">Nitrospira moscoviensis</name>
    <dbReference type="NCBI Taxonomy" id="42253"/>
    <lineage>
        <taxon>Bacteria</taxon>
        <taxon>Pseudomonadati</taxon>
        <taxon>Nitrospirota</taxon>
        <taxon>Nitrospiria</taxon>
        <taxon>Nitrospirales</taxon>
        <taxon>Nitrospiraceae</taxon>
        <taxon>Nitrospira</taxon>
    </lineage>
</organism>
<sequence length="158" mass="17804">MDDQTRKSISEILGSSKPRDLVEEFKEHLQEAGIEIREFRQGKYCAALKDGKTTFLLAHGSTTLDGWWGIPEEHVKILETDSEGAGISSWGAVLLHKASHRGYWISSEHLLELIDIIPLRPDRQGKYHLTSDLLDKQSMLAPPFFSIKKFLDLTGMGV</sequence>
<dbReference type="STRING" id="42253.NITMOv2_1254"/>
<dbReference type="Proteomes" id="UP000069205">
    <property type="component" value="Chromosome"/>
</dbReference>
<keyword evidence="2" id="KW-1185">Reference proteome</keyword>
<accession>A0A0K2GAQ2</accession>
<gene>
    <name evidence="1" type="ORF">NITMOv2_1254</name>
</gene>
<evidence type="ECO:0000313" key="2">
    <source>
        <dbReference type="Proteomes" id="UP000069205"/>
    </source>
</evidence>
<dbReference type="AlphaFoldDB" id="A0A0K2GAQ2"/>
<proteinExistence type="predicted"/>
<name>A0A0K2GAQ2_NITMO</name>
<protein>
    <submittedName>
        <fullName evidence="1">Uncharacterized protein</fullName>
    </submittedName>
</protein>